<keyword evidence="3 5" id="KW-0862">Zinc</keyword>
<dbReference type="SUPFAM" id="SSF50129">
    <property type="entry name" value="GroES-like"/>
    <property type="match status" value="1"/>
</dbReference>
<dbReference type="RefSeq" id="WP_244687568.1">
    <property type="nucleotide sequence ID" value="NZ_CP095043.1"/>
</dbReference>
<evidence type="ECO:0000313" key="8">
    <source>
        <dbReference type="EMBL" id="UOQ61259.1"/>
    </source>
</evidence>
<keyword evidence="2 5" id="KW-0479">Metal-binding</keyword>
<dbReference type="InterPro" id="IPR002328">
    <property type="entry name" value="ADH_Zn_CS"/>
</dbReference>
<name>A0ABY4FYR8_9MICO</name>
<evidence type="ECO:0000259" key="7">
    <source>
        <dbReference type="Pfam" id="PF08240"/>
    </source>
</evidence>
<dbReference type="Gene3D" id="3.90.180.10">
    <property type="entry name" value="Medium-chain alcohol dehydrogenases, catalytic domain"/>
    <property type="match status" value="1"/>
</dbReference>
<organism evidence="8 9">
    <name type="scientific">Leucobacter rhizosphaerae</name>
    <dbReference type="NCBI Taxonomy" id="2932245"/>
    <lineage>
        <taxon>Bacteria</taxon>
        <taxon>Bacillati</taxon>
        <taxon>Actinomycetota</taxon>
        <taxon>Actinomycetes</taxon>
        <taxon>Micrococcales</taxon>
        <taxon>Microbacteriaceae</taxon>
        <taxon>Leucobacter</taxon>
    </lineage>
</organism>
<comment type="cofactor">
    <cofactor evidence="1 5">
        <name>Zn(2+)</name>
        <dbReference type="ChEBI" id="CHEBI:29105"/>
    </cofactor>
</comment>
<comment type="similarity">
    <text evidence="5">Belongs to the zinc-containing alcohol dehydrogenase family.</text>
</comment>
<evidence type="ECO:0000259" key="6">
    <source>
        <dbReference type="Pfam" id="PF00107"/>
    </source>
</evidence>
<gene>
    <name evidence="8" type="ORF">MUN76_04625</name>
</gene>
<dbReference type="Pfam" id="PF08240">
    <property type="entry name" value="ADH_N"/>
    <property type="match status" value="1"/>
</dbReference>
<evidence type="ECO:0000256" key="5">
    <source>
        <dbReference type="RuleBase" id="RU361277"/>
    </source>
</evidence>
<reference evidence="8 9" key="1">
    <citation type="submission" date="2022-04" db="EMBL/GenBank/DDBJ databases">
        <title>Leucobacter sp. isolated from rhizosphere of onion.</title>
        <authorList>
            <person name="Won M."/>
            <person name="Lee C.-M."/>
            <person name="Woen H.-Y."/>
            <person name="Kwon S.-W."/>
        </authorList>
    </citation>
    <scope>NUCLEOTIDE SEQUENCE [LARGE SCALE GENOMIC DNA]</scope>
    <source>
        <strain evidence="8 9">H25R-14</strain>
    </source>
</reference>
<feature type="domain" description="Alcohol dehydrogenase-like C-terminal" evidence="6">
    <location>
        <begin position="201"/>
        <end position="331"/>
    </location>
</feature>
<dbReference type="InterPro" id="IPR013154">
    <property type="entry name" value="ADH-like_N"/>
</dbReference>
<evidence type="ECO:0000256" key="1">
    <source>
        <dbReference type="ARBA" id="ARBA00001947"/>
    </source>
</evidence>
<dbReference type="SUPFAM" id="SSF51735">
    <property type="entry name" value="NAD(P)-binding Rossmann-fold domains"/>
    <property type="match status" value="1"/>
</dbReference>
<dbReference type="CDD" id="cd08231">
    <property type="entry name" value="MDR_TM0436_like"/>
    <property type="match status" value="1"/>
</dbReference>
<accession>A0ABY4FYR8</accession>
<evidence type="ECO:0000313" key="9">
    <source>
        <dbReference type="Proteomes" id="UP000831775"/>
    </source>
</evidence>
<dbReference type="Pfam" id="PF00107">
    <property type="entry name" value="ADH_zinc_N"/>
    <property type="match status" value="1"/>
</dbReference>
<dbReference type="InterPro" id="IPR011032">
    <property type="entry name" value="GroES-like_sf"/>
</dbReference>
<dbReference type="InterPro" id="IPR013149">
    <property type="entry name" value="ADH-like_C"/>
</dbReference>
<evidence type="ECO:0000256" key="3">
    <source>
        <dbReference type="ARBA" id="ARBA00022833"/>
    </source>
</evidence>
<dbReference type="PANTHER" id="PTHR43401">
    <property type="entry name" value="L-THREONINE 3-DEHYDROGENASE"/>
    <property type="match status" value="1"/>
</dbReference>
<protein>
    <submittedName>
        <fullName evidence="8">Zinc-binding dehydrogenase</fullName>
    </submittedName>
</protein>
<dbReference type="Proteomes" id="UP000831775">
    <property type="component" value="Chromosome"/>
</dbReference>
<dbReference type="EMBL" id="CP095043">
    <property type="protein sequence ID" value="UOQ61259.1"/>
    <property type="molecule type" value="Genomic_DNA"/>
</dbReference>
<feature type="domain" description="Alcohol dehydrogenase-like N-terminal" evidence="7">
    <location>
        <begin position="32"/>
        <end position="150"/>
    </location>
</feature>
<evidence type="ECO:0000256" key="4">
    <source>
        <dbReference type="ARBA" id="ARBA00023002"/>
    </source>
</evidence>
<dbReference type="InterPro" id="IPR050129">
    <property type="entry name" value="Zn_alcohol_dh"/>
</dbReference>
<keyword evidence="9" id="KW-1185">Reference proteome</keyword>
<dbReference type="InterPro" id="IPR036291">
    <property type="entry name" value="NAD(P)-bd_dom_sf"/>
</dbReference>
<proteinExistence type="inferred from homology"/>
<dbReference type="Gene3D" id="3.40.50.720">
    <property type="entry name" value="NAD(P)-binding Rossmann-like Domain"/>
    <property type="match status" value="1"/>
</dbReference>
<keyword evidence="4" id="KW-0560">Oxidoreductase</keyword>
<evidence type="ECO:0000256" key="2">
    <source>
        <dbReference type="ARBA" id="ARBA00022723"/>
    </source>
</evidence>
<sequence length="381" mass="38999">MTIPTSTRAAVLTRHGEPLELQELPLPRELEPGAVLVRITCATLCGTDIEIWSGRMTFPGMLPMVLGHEMVGEVIAVGAGATGGGGPVDALGEPIRVGDRLGWSESVCGACYGCTVLRQPVACANRGYGFLQRSDVPPYATAGLAEVAYVTPGAQKLRLPDDVPDTWASAAGCAAKTVLRAFDRAGGVRPGSTVVVQGSGALGLFATAVASISGAARVITVGAPASRLTLAGRFGATDTIDIAGGSEATIARVHELTGGRGADLVLDFAGAPSVGPEAIAMAAQRGTVTIVGSTGPTSDPIPLSAIMGKELTVVGSLNGDVSDYARSIEFFRSFAARFPWDDLFSAPCGLEEAGARIATMHRLGEVKAVIDPRLTASKESA</sequence>
<dbReference type="PROSITE" id="PS00059">
    <property type="entry name" value="ADH_ZINC"/>
    <property type="match status" value="1"/>
</dbReference>